<feature type="non-terminal residue" evidence="2">
    <location>
        <position position="1"/>
    </location>
</feature>
<evidence type="ECO:0000256" key="1">
    <source>
        <dbReference type="SAM" id="MobiDB-lite"/>
    </source>
</evidence>
<evidence type="ECO:0000313" key="3">
    <source>
        <dbReference type="Proteomes" id="UP000485058"/>
    </source>
</evidence>
<feature type="compositionally biased region" description="Low complexity" evidence="1">
    <location>
        <begin position="1"/>
        <end position="16"/>
    </location>
</feature>
<organism evidence="2 3">
    <name type="scientific">Haematococcus lacustris</name>
    <name type="common">Green alga</name>
    <name type="synonym">Haematococcus pluvialis</name>
    <dbReference type="NCBI Taxonomy" id="44745"/>
    <lineage>
        <taxon>Eukaryota</taxon>
        <taxon>Viridiplantae</taxon>
        <taxon>Chlorophyta</taxon>
        <taxon>core chlorophytes</taxon>
        <taxon>Chlorophyceae</taxon>
        <taxon>CS clade</taxon>
        <taxon>Chlamydomonadales</taxon>
        <taxon>Haematococcaceae</taxon>
        <taxon>Haematococcus</taxon>
    </lineage>
</organism>
<dbReference type="AlphaFoldDB" id="A0A699ZB85"/>
<feature type="region of interest" description="Disordered" evidence="1">
    <location>
        <begin position="1"/>
        <end position="24"/>
    </location>
</feature>
<comment type="caution">
    <text evidence="2">The sequence shown here is derived from an EMBL/GenBank/DDBJ whole genome shotgun (WGS) entry which is preliminary data.</text>
</comment>
<gene>
    <name evidence="2" type="ORF">HaLaN_12911</name>
</gene>
<name>A0A699ZB85_HAELA</name>
<proteinExistence type="predicted"/>
<dbReference type="Proteomes" id="UP000485058">
    <property type="component" value="Unassembled WGS sequence"/>
</dbReference>
<reference evidence="2 3" key="1">
    <citation type="submission" date="2020-02" db="EMBL/GenBank/DDBJ databases">
        <title>Draft genome sequence of Haematococcus lacustris strain NIES-144.</title>
        <authorList>
            <person name="Morimoto D."/>
            <person name="Nakagawa S."/>
            <person name="Yoshida T."/>
            <person name="Sawayama S."/>
        </authorList>
    </citation>
    <scope>NUCLEOTIDE SEQUENCE [LARGE SCALE GENOMIC DNA]</scope>
    <source>
        <strain evidence="2 3">NIES-144</strain>
    </source>
</reference>
<protein>
    <submittedName>
        <fullName evidence="2">Uncharacterized protein</fullName>
    </submittedName>
</protein>
<sequence length="60" mass="6311">MRQEAAASRAAAAAAGQSGGQPAGRLTDLGARIWQVLRYAPALAPFEERARLFQSEVKAA</sequence>
<evidence type="ECO:0000313" key="2">
    <source>
        <dbReference type="EMBL" id="GFH16486.1"/>
    </source>
</evidence>
<accession>A0A699ZB85</accession>
<keyword evidence="3" id="KW-1185">Reference proteome</keyword>
<dbReference type="EMBL" id="BLLF01001004">
    <property type="protein sequence ID" value="GFH16486.1"/>
    <property type="molecule type" value="Genomic_DNA"/>
</dbReference>
<feature type="non-terminal residue" evidence="2">
    <location>
        <position position="60"/>
    </location>
</feature>